<sequence length="20" mass="2320">MRRKLDRSLQSPFSVDVLAT</sequence>
<name>A0A0E9VGS7_ANGAN</name>
<proteinExistence type="predicted"/>
<dbReference type="AlphaFoldDB" id="A0A0E9VGS7"/>
<accession>A0A0E9VGS7</accession>
<protein>
    <submittedName>
        <fullName evidence="1">Uncharacterized protein</fullName>
    </submittedName>
</protein>
<reference evidence="1" key="1">
    <citation type="submission" date="2014-11" db="EMBL/GenBank/DDBJ databases">
        <authorList>
            <person name="Amaro Gonzalez C."/>
        </authorList>
    </citation>
    <scope>NUCLEOTIDE SEQUENCE</scope>
</reference>
<reference evidence="1" key="2">
    <citation type="journal article" date="2015" name="Fish Shellfish Immunol.">
        <title>Early steps in the European eel (Anguilla anguilla)-Vibrio vulnificus interaction in the gills: Role of the RtxA13 toxin.</title>
        <authorList>
            <person name="Callol A."/>
            <person name="Pajuelo D."/>
            <person name="Ebbesson L."/>
            <person name="Teles M."/>
            <person name="MacKenzie S."/>
            <person name="Amaro C."/>
        </authorList>
    </citation>
    <scope>NUCLEOTIDE SEQUENCE</scope>
</reference>
<evidence type="ECO:0000313" key="1">
    <source>
        <dbReference type="EMBL" id="JAH76403.1"/>
    </source>
</evidence>
<dbReference type="EMBL" id="GBXM01032174">
    <property type="protein sequence ID" value="JAH76403.1"/>
    <property type="molecule type" value="Transcribed_RNA"/>
</dbReference>
<organism evidence="1">
    <name type="scientific">Anguilla anguilla</name>
    <name type="common">European freshwater eel</name>
    <name type="synonym">Muraena anguilla</name>
    <dbReference type="NCBI Taxonomy" id="7936"/>
    <lineage>
        <taxon>Eukaryota</taxon>
        <taxon>Metazoa</taxon>
        <taxon>Chordata</taxon>
        <taxon>Craniata</taxon>
        <taxon>Vertebrata</taxon>
        <taxon>Euteleostomi</taxon>
        <taxon>Actinopterygii</taxon>
        <taxon>Neopterygii</taxon>
        <taxon>Teleostei</taxon>
        <taxon>Anguilliformes</taxon>
        <taxon>Anguillidae</taxon>
        <taxon>Anguilla</taxon>
    </lineage>
</organism>